<name>A0A4Z2JCU4_9TELE</name>
<comment type="caution">
    <text evidence="1">The sequence shown here is derived from an EMBL/GenBank/DDBJ whole genome shotgun (WGS) entry which is preliminary data.</text>
</comment>
<proteinExistence type="predicted"/>
<dbReference type="AlphaFoldDB" id="A0A4Z2JCU4"/>
<gene>
    <name evidence="1" type="ORF">EYF80_001696</name>
</gene>
<keyword evidence="2" id="KW-1185">Reference proteome</keyword>
<dbReference type="EMBL" id="SRLO01000007">
    <property type="protein sequence ID" value="TNN88115.1"/>
    <property type="molecule type" value="Genomic_DNA"/>
</dbReference>
<accession>A0A4Z2JCU4</accession>
<evidence type="ECO:0000313" key="2">
    <source>
        <dbReference type="Proteomes" id="UP000314294"/>
    </source>
</evidence>
<evidence type="ECO:0000313" key="1">
    <source>
        <dbReference type="EMBL" id="TNN88115.1"/>
    </source>
</evidence>
<organism evidence="1 2">
    <name type="scientific">Liparis tanakae</name>
    <name type="common">Tanaka's snailfish</name>
    <dbReference type="NCBI Taxonomy" id="230148"/>
    <lineage>
        <taxon>Eukaryota</taxon>
        <taxon>Metazoa</taxon>
        <taxon>Chordata</taxon>
        <taxon>Craniata</taxon>
        <taxon>Vertebrata</taxon>
        <taxon>Euteleostomi</taxon>
        <taxon>Actinopterygii</taxon>
        <taxon>Neopterygii</taxon>
        <taxon>Teleostei</taxon>
        <taxon>Neoteleostei</taxon>
        <taxon>Acanthomorphata</taxon>
        <taxon>Eupercaria</taxon>
        <taxon>Perciformes</taxon>
        <taxon>Cottioidei</taxon>
        <taxon>Cottales</taxon>
        <taxon>Liparidae</taxon>
        <taxon>Liparis</taxon>
    </lineage>
</organism>
<reference evidence="1 2" key="1">
    <citation type="submission" date="2019-03" db="EMBL/GenBank/DDBJ databases">
        <title>First draft genome of Liparis tanakae, snailfish: a comprehensive survey of snailfish specific genes.</title>
        <authorList>
            <person name="Kim W."/>
            <person name="Song I."/>
            <person name="Jeong J.-H."/>
            <person name="Kim D."/>
            <person name="Kim S."/>
            <person name="Ryu S."/>
            <person name="Song J.Y."/>
            <person name="Lee S.K."/>
        </authorList>
    </citation>
    <scope>NUCLEOTIDE SEQUENCE [LARGE SCALE GENOMIC DNA]</scope>
    <source>
        <tissue evidence="1">Muscle</tissue>
    </source>
</reference>
<protein>
    <submittedName>
        <fullName evidence="1">Uncharacterized protein</fullName>
    </submittedName>
</protein>
<sequence>MRLQRDCGNRLVPILHRAVDASLGKKGYNFVPVAAVAQQGTSSLWSNVTGEDLLSTEGVKVTKASVLLVGEQAKSEPEGLVEMPLDWLE</sequence>
<dbReference type="Proteomes" id="UP000314294">
    <property type="component" value="Unassembled WGS sequence"/>
</dbReference>